<organism evidence="1">
    <name type="scientific">uncultured Caudovirales phage</name>
    <dbReference type="NCBI Taxonomy" id="2100421"/>
    <lineage>
        <taxon>Viruses</taxon>
        <taxon>Duplodnaviria</taxon>
        <taxon>Heunggongvirae</taxon>
        <taxon>Uroviricota</taxon>
        <taxon>Caudoviricetes</taxon>
        <taxon>Peduoviridae</taxon>
        <taxon>Maltschvirus</taxon>
        <taxon>Maltschvirus maltsch</taxon>
    </lineage>
</organism>
<gene>
    <name evidence="1" type="ORF">UFOVP813_26</name>
</gene>
<sequence>MDESAGGRGQLVKALINSFNTGEVTPLVVGRVDLENLRRACKTLKNFIARVFGGAFRRPSMMHVAMTAEPGRHSRLIPFAFSTSKKFKIVLGHLTYQIYNADTAAVVFASASAPWTESQIDAIFYTQVNNVMWLAHPDVPTQELIRLSDSSWTLAPVPWSLESAFPPMRDTNVSATKINLAAISGNGVLMLANADTFKAGHVGSYWQVSHFRDILSTELSFAPDPVRSGSTADLTITANTWKIKTEGLWSGTLFVEKYNTTDLAYDVEIQREVTTGNQLSETGFGTGKYRIRVKDITVAPGSSVIFTIGIGAGFSSPQSLTFTAPAFVAGNSTELSVTGQWDLSTYGRWAGEMYLEQKNAAGLWDVLRRWTGAMDRNISASGTVEGTETLRLRASGVYAAPASDVSKPRWVLESTNPLISGLVQVVGYTGPRQVTVNILRPAYSIAETTSWDEGAFSDVRGYPGAVAMHEQRLIFAGTASQPQTIYGSVTGDFRNFRQTGLDDGAFVYQIGAQESNPINWLVSQDGLIVGTDGDEWLLTGGAGALTPSNVTTKRQSGYGSSRVQPVLVGSTVLFVQRGGLSLREYVFQWESQNYVAPNVTQLFSHQILSGIRSVAFSQNPEQILWVVTNDGTLLSCTYRREEQVVAWASHPTDGLVESVSSVYGAPASGDEVWLIVNREGTRRIERLRSGYWSTLERGEQVWHADAAVEKSGSFSSISGLAHIEGKEVVIIADGCEMPSQRVTSGAVTVPDGTEYAVVGLPFESMLQPMPFELPLQDGTAQGRKFRITELSVLLYKSQSGKYGDSLTAPFYDVVVRDAGDDQDLPPPAFTGTKRLTTMSQYKDDASVVIKTSSIMPLNILSLIPTLEVYGS</sequence>
<evidence type="ECO:0000313" key="1">
    <source>
        <dbReference type="EMBL" id="CAB4163496.1"/>
    </source>
</evidence>
<dbReference type="EMBL" id="LR796743">
    <property type="protein sequence ID" value="CAB4163496.1"/>
    <property type="molecule type" value="Genomic_DNA"/>
</dbReference>
<name>A0A6J5P0M6_9CAUD</name>
<accession>A0A6J5P0M6</accession>
<reference evidence="1" key="1">
    <citation type="submission" date="2020-04" db="EMBL/GenBank/DDBJ databases">
        <authorList>
            <person name="Chiriac C."/>
            <person name="Salcher M."/>
            <person name="Ghai R."/>
            <person name="Kavagutti S V."/>
        </authorList>
    </citation>
    <scope>NUCLEOTIDE SEQUENCE</scope>
</reference>
<protein>
    <submittedName>
        <fullName evidence="1">Uncharacterized protein</fullName>
    </submittedName>
</protein>
<proteinExistence type="predicted"/>